<evidence type="ECO:0000313" key="5">
    <source>
        <dbReference type="EMBL" id="SFE39192.1"/>
    </source>
</evidence>
<dbReference type="Gene3D" id="2.40.50.100">
    <property type="match status" value="2"/>
</dbReference>
<dbReference type="SUPFAM" id="SSF111369">
    <property type="entry name" value="HlyD-like secretion proteins"/>
    <property type="match status" value="1"/>
</dbReference>
<protein>
    <submittedName>
        <fullName evidence="5">Multidrug resistance efflux pump</fullName>
    </submittedName>
</protein>
<keyword evidence="2" id="KW-0175">Coiled coil</keyword>
<evidence type="ECO:0000256" key="4">
    <source>
        <dbReference type="SAM" id="SignalP"/>
    </source>
</evidence>
<dbReference type="PANTHER" id="PTHR32347">
    <property type="entry name" value="EFFLUX SYSTEM COMPONENT YKNX-RELATED"/>
    <property type="match status" value="1"/>
</dbReference>
<feature type="chain" id="PRO_5039540153" evidence="4">
    <location>
        <begin position="43"/>
        <end position="331"/>
    </location>
</feature>
<feature type="compositionally biased region" description="Low complexity" evidence="3">
    <location>
        <begin position="126"/>
        <end position="141"/>
    </location>
</feature>
<dbReference type="GO" id="GO:0030313">
    <property type="term" value="C:cell envelope"/>
    <property type="evidence" value="ECO:0007669"/>
    <property type="project" value="UniProtKB-SubCell"/>
</dbReference>
<dbReference type="Proteomes" id="UP000198896">
    <property type="component" value="Unassembled WGS sequence"/>
</dbReference>
<feature type="signal peptide" evidence="4">
    <location>
        <begin position="1"/>
        <end position="42"/>
    </location>
</feature>
<keyword evidence="4" id="KW-0732">Signal</keyword>
<comment type="subcellular location">
    <subcellularLocation>
        <location evidence="1">Cell envelope</location>
    </subcellularLocation>
</comment>
<evidence type="ECO:0000256" key="3">
    <source>
        <dbReference type="SAM" id="MobiDB-lite"/>
    </source>
</evidence>
<organism evidence="5 6">
    <name type="scientific">Succiniclasticum ruminis DSM 9236</name>
    <dbReference type="NCBI Taxonomy" id="1123323"/>
    <lineage>
        <taxon>Bacteria</taxon>
        <taxon>Bacillati</taxon>
        <taxon>Bacillota</taxon>
        <taxon>Negativicutes</taxon>
        <taxon>Acidaminococcales</taxon>
        <taxon>Acidaminococcaceae</taxon>
        <taxon>Succiniclasticum</taxon>
    </lineage>
</organism>
<feature type="region of interest" description="Disordered" evidence="3">
    <location>
        <begin position="119"/>
        <end position="141"/>
    </location>
</feature>
<sequence>MLGKQKLQEIVNYKILQITKYRRALMKKLCMLMLLVCLILTAACGKPKAADKNIRLQGRTEAVLYTVKAPVDGEIRGLILETGERIRKGQPLFGLGTQDENPEVEKAATELAKAQARLNNASQGNSDASRASAASAVQSARSEVQNAEQNYNKMKRLYDVGGISRNRLQQAQLNLESARASLAAAQARYDQVSRAYTPEELAALEQQVQKQRAAYDATILTVEGSEIVSPSTGTVRQIWVKNGEAVKKEQPVMQIISATDCTILVHAKTADHRLAEGAEATVTAAGSKKDFPAVIRKIEQNTVTLFSSQKPEDLPEGTAVEVTIALKENPA</sequence>
<evidence type="ECO:0000313" key="6">
    <source>
        <dbReference type="Proteomes" id="UP000198896"/>
    </source>
</evidence>
<evidence type="ECO:0000256" key="1">
    <source>
        <dbReference type="ARBA" id="ARBA00004196"/>
    </source>
</evidence>
<dbReference type="EMBL" id="FONL01000005">
    <property type="protein sequence ID" value="SFE39192.1"/>
    <property type="molecule type" value="Genomic_DNA"/>
</dbReference>
<proteinExistence type="predicted"/>
<dbReference type="STRING" id="1123323.SAMN05216245_10558"/>
<dbReference type="InterPro" id="IPR050465">
    <property type="entry name" value="UPF0194_transport"/>
</dbReference>
<keyword evidence="6" id="KW-1185">Reference proteome</keyword>
<dbReference type="PANTHER" id="PTHR32347:SF29">
    <property type="entry name" value="UPF0194 MEMBRANE PROTEIN YBHG"/>
    <property type="match status" value="1"/>
</dbReference>
<reference evidence="5 6" key="1">
    <citation type="submission" date="2016-10" db="EMBL/GenBank/DDBJ databases">
        <authorList>
            <person name="de Groot N.N."/>
        </authorList>
    </citation>
    <scope>NUCLEOTIDE SEQUENCE [LARGE SCALE GENOMIC DNA]</scope>
    <source>
        <strain evidence="5 6">DSM 9236</strain>
    </source>
</reference>
<evidence type="ECO:0000256" key="2">
    <source>
        <dbReference type="ARBA" id="ARBA00023054"/>
    </source>
</evidence>
<dbReference type="OrthoDB" id="3034534at2"/>
<name>A0A1I2A5H2_9FIRM</name>
<dbReference type="AlphaFoldDB" id="A0A1I2A5H2"/>
<gene>
    <name evidence="5" type="ORF">SAMN05216245_10558</name>
</gene>
<dbReference type="Gene3D" id="1.10.287.470">
    <property type="entry name" value="Helix hairpin bin"/>
    <property type="match status" value="2"/>
</dbReference>
<accession>A0A1I2A5H2</accession>